<dbReference type="EMBL" id="HG001730">
    <property type="protein sequence ID" value="CDF35437.1"/>
    <property type="molecule type" value="Genomic_DNA"/>
</dbReference>
<feature type="compositionally biased region" description="Basic and acidic residues" evidence="1">
    <location>
        <begin position="32"/>
        <end position="44"/>
    </location>
</feature>
<dbReference type="Proteomes" id="UP000012073">
    <property type="component" value="Unassembled WGS sequence"/>
</dbReference>
<dbReference type="GeneID" id="17322971"/>
<sequence>MEWDLDALEARAKKMQEGGEVEEEPESLVAAETKEDVSGKERLGGADGKNQITISALSSYPSQGFEMVPVTTRQLNLDKRQDNEEVSTSSYEYESSSYESTTS</sequence>
<feature type="region of interest" description="Disordered" evidence="1">
    <location>
        <begin position="1"/>
        <end position="47"/>
    </location>
</feature>
<dbReference type="KEGG" id="ccp:CHC_T00003951001"/>
<dbReference type="Gramene" id="CDF35437">
    <property type="protein sequence ID" value="CDF35437"/>
    <property type="gene ID" value="CHC_T00003951001"/>
</dbReference>
<proteinExistence type="predicted"/>
<evidence type="ECO:0000313" key="2">
    <source>
        <dbReference type="EMBL" id="CDF35437.1"/>
    </source>
</evidence>
<gene>
    <name evidence="2" type="ORF">CHC_T00003951001</name>
</gene>
<feature type="region of interest" description="Disordered" evidence="1">
    <location>
        <begin position="74"/>
        <end position="103"/>
    </location>
</feature>
<name>R7QA93_CHOCR</name>
<dbReference type="RefSeq" id="XP_005715256.1">
    <property type="nucleotide sequence ID" value="XM_005715199.1"/>
</dbReference>
<reference evidence="3" key="1">
    <citation type="journal article" date="2013" name="Proc. Natl. Acad. Sci. U.S.A.">
        <title>Genome structure and metabolic features in the red seaweed Chondrus crispus shed light on evolution of the Archaeplastida.</title>
        <authorList>
            <person name="Collen J."/>
            <person name="Porcel B."/>
            <person name="Carre W."/>
            <person name="Ball S.G."/>
            <person name="Chaparro C."/>
            <person name="Tonon T."/>
            <person name="Barbeyron T."/>
            <person name="Michel G."/>
            <person name="Noel B."/>
            <person name="Valentin K."/>
            <person name="Elias M."/>
            <person name="Artiguenave F."/>
            <person name="Arun A."/>
            <person name="Aury J.M."/>
            <person name="Barbosa-Neto J.F."/>
            <person name="Bothwell J.H."/>
            <person name="Bouget F.Y."/>
            <person name="Brillet L."/>
            <person name="Cabello-Hurtado F."/>
            <person name="Capella-Gutierrez S."/>
            <person name="Charrier B."/>
            <person name="Cladiere L."/>
            <person name="Cock J.M."/>
            <person name="Coelho S.M."/>
            <person name="Colleoni C."/>
            <person name="Czjzek M."/>
            <person name="Da Silva C."/>
            <person name="Delage L."/>
            <person name="Denoeud F."/>
            <person name="Deschamps P."/>
            <person name="Dittami S.M."/>
            <person name="Gabaldon T."/>
            <person name="Gachon C.M."/>
            <person name="Groisillier A."/>
            <person name="Herve C."/>
            <person name="Jabbari K."/>
            <person name="Katinka M."/>
            <person name="Kloareg B."/>
            <person name="Kowalczyk N."/>
            <person name="Labadie K."/>
            <person name="Leblanc C."/>
            <person name="Lopez P.J."/>
            <person name="McLachlan D.H."/>
            <person name="Meslet-Cladiere L."/>
            <person name="Moustafa A."/>
            <person name="Nehr Z."/>
            <person name="Nyvall Collen P."/>
            <person name="Panaud O."/>
            <person name="Partensky F."/>
            <person name="Poulain J."/>
            <person name="Rensing S.A."/>
            <person name="Rousvoal S."/>
            <person name="Samson G."/>
            <person name="Symeonidi A."/>
            <person name="Weissenbach J."/>
            <person name="Zambounis A."/>
            <person name="Wincker P."/>
            <person name="Boyen C."/>
        </authorList>
    </citation>
    <scope>NUCLEOTIDE SEQUENCE [LARGE SCALE GENOMIC DNA]</scope>
    <source>
        <strain evidence="3">cv. Stackhouse</strain>
    </source>
</reference>
<protein>
    <submittedName>
        <fullName evidence="2">Uncharacterized protein</fullName>
    </submittedName>
</protein>
<dbReference type="AlphaFoldDB" id="R7QA93"/>
<organism evidence="2 3">
    <name type="scientific">Chondrus crispus</name>
    <name type="common">Carrageen Irish moss</name>
    <name type="synonym">Polymorpha crispa</name>
    <dbReference type="NCBI Taxonomy" id="2769"/>
    <lineage>
        <taxon>Eukaryota</taxon>
        <taxon>Rhodophyta</taxon>
        <taxon>Florideophyceae</taxon>
        <taxon>Rhodymeniophycidae</taxon>
        <taxon>Gigartinales</taxon>
        <taxon>Gigartinaceae</taxon>
        <taxon>Chondrus</taxon>
    </lineage>
</organism>
<feature type="compositionally biased region" description="Low complexity" evidence="1">
    <location>
        <begin position="87"/>
        <end position="103"/>
    </location>
</feature>
<accession>R7QA93</accession>
<evidence type="ECO:0000313" key="3">
    <source>
        <dbReference type="Proteomes" id="UP000012073"/>
    </source>
</evidence>
<keyword evidence="3" id="KW-1185">Reference proteome</keyword>
<evidence type="ECO:0000256" key="1">
    <source>
        <dbReference type="SAM" id="MobiDB-lite"/>
    </source>
</evidence>
<feature type="compositionally biased region" description="Basic and acidic residues" evidence="1">
    <location>
        <begin position="8"/>
        <end position="17"/>
    </location>
</feature>